<feature type="binding site" evidence="7">
    <location>
        <position position="125"/>
    </location>
    <ligand>
        <name>[2Fe-2S] cluster</name>
        <dbReference type="ChEBI" id="CHEBI:190135"/>
    </ligand>
</feature>
<dbReference type="GO" id="GO:0051537">
    <property type="term" value="F:2 iron, 2 sulfur cluster binding"/>
    <property type="evidence" value="ECO:0007669"/>
    <property type="project" value="UniProtKB-KW"/>
</dbReference>
<feature type="binding site" evidence="7">
    <location>
        <position position="121"/>
    </location>
    <ligand>
        <name>[2Fe-2S] cluster</name>
        <dbReference type="ChEBI" id="CHEBI:190135"/>
    </ligand>
</feature>
<evidence type="ECO:0000256" key="6">
    <source>
        <dbReference type="ARBA" id="ARBA00034078"/>
    </source>
</evidence>
<dbReference type="Proteomes" id="UP000189810">
    <property type="component" value="Chromosome I"/>
</dbReference>
<dbReference type="NCBIfam" id="TIGR01958">
    <property type="entry name" value="nuoE_fam"/>
    <property type="match status" value="1"/>
</dbReference>
<organism evidence="8 9">
    <name type="scientific">Thermocrinis minervae</name>
    <dbReference type="NCBI Taxonomy" id="381751"/>
    <lineage>
        <taxon>Bacteria</taxon>
        <taxon>Pseudomonadati</taxon>
        <taxon>Aquificota</taxon>
        <taxon>Aquificia</taxon>
        <taxon>Aquificales</taxon>
        <taxon>Aquificaceae</taxon>
        <taxon>Thermocrinis</taxon>
    </lineage>
</organism>
<comment type="cofactor">
    <cofactor evidence="7">
        <name>[2Fe-2S] cluster</name>
        <dbReference type="ChEBI" id="CHEBI:190135"/>
    </cofactor>
    <text evidence="7">Binds 1 [2Fe-2S] cluster.</text>
</comment>
<name>A0A1M6T3V6_9AQUI</name>
<dbReference type="InterPro" id="IPR002023">
    <property type="entry name" value="NuoE-like"/>
</dbReference>
<sequence length="154" mass="17798">MLDEALLKKLQEHINYFPRKEQSVLLCLHEIQDYYGNIPEFAIKELAQLLEVPQNHVENVVAFYDMFDRGIPARHRIRVCVSVVCHLMGNKRLIDALKEILKVDFGEVTPDGRFKLIGVQCIGGCSEAPVFMVDNDTYKFESKEKLHEILSKYT</sequence>
<dbReference type="Gene3D" id="3.40.30.10">
    <property type="entry name" value="Glutaredoxin"/>
    <property type="match status" value="1"/>
</dbReference>
<dbReference type="RefSeq" id="WP_079654385.1">
    <property type="nucleotide sequence ID" value="NZ_LT670846.1"/>
</dbReference>
<comment type="similarity">
    <text evidence="1">Belongs to the complex I 24 kDa subunit family.</text>
</comment>
<evidence type="ECO:0000256" key="1">
    <source>
        <dbReference type="ARBA" id="ARBA00010643"/>
    </source>
</evidence>
<keyword evidence="2 7" id="KW-0001">2Fe-2S</keyword>
<dbReference type="FunFam" id="3.40.30.10:FF:000015">
    <property type="entry name" value="NADH-quinone oxidoreductase subunit E"/>
    <property type="match status" value="1"/>
</dbReference>
<protein>
    <submittedName>
        <fullName evidence="8">NADH-quinone oxidoreductase subunit E</fullName>
    </submittedName>
</protein>
<dbReference type="InterPro" id="IPR036249">
    <property type="entry name" value="Thioredoxin-like_sf"/>
</dbReference>
<dbReference type="GO" id="GO:0046872">
    <property type="term" value="F:metal ion binding"/>
    <property type="evidence" value="ECO:0007669"/>
    <property type="project" value="UniProtKB-KW"/>
</dbReference>
<dbReference type="InterPro" id="IPR041921">
    <property type="entry name" value="NuoE_N"/>
</dbReference>
<dbReference type="CDD" id="cd03064">
    <property type="entry name" value="TRX_Fd_NuoE"/>
    <property type="match status" value="1"/>
</dbReference>
<evidence type="ECO:0000313" key="8">
    <source>
        <dbReference type="EMBL" id="SHK51631.1"/>
    </source>
</evidence>
<keyword evidence="9" id="KW-1185">Reference proteome</keyword>
<evidence type="ECO:0000256" key="4">
    <source>
        <dbReference type="ARBA" id="ARBA00023004"/>
    </source>
</evidence>
<keyword evidence="5 7" id="KW-0411">Iron-sulfur</keyword>
<dbReference type="AlphaFoldDB" id="A0A1M6T3V6"/>
<evidence type="ECO:0000256" key="5">
    <source>
        <dbReference type="ARBA" id="ARBA00023014"/>
    </source>
</evidence>
<evidence type="ECO:0000256" key="2">
    <source>
        <dbReference type="ARBA" id="ARBA00022714"/>
    </source>
</evidence>
<gene>
    <name evidence="8" type="ORF">SAMN05444391_1290</name>
</gene>
<dbReference type="STRING" id="381751.SAMN05444391_1290"/>
<dbReference type="Pfam" id="PF01257">
    <property type="entry name" value="2Fe-2S_thioredx"/>
    <property type="match status" value="1"/>
</dbReference>
<dbReference type="GO" id="GO:0003954">
    <property type="term" value="F:NADH dehydrogenase activity"/>
    <property type="evidence" value="ECO:0007669"/>
    <property type="project" value="TreeGrafter"/>
</dbReference>
<comment type="cofactor">
    <cofactor evidence="6">
        <name>[2Fe-2S] cluster</name>
        <dbReference type="ChEBI" id="CHEBI:190135"/>
    </cofactor>
</comment>
<keyword evidence="3 7" id="KW-0479">Metal-binding</keyword>
<feature type="binding site" evidence="7">
    <location>
        <position position="85"/>
    </location>
    <ligand>
        <name>[2Fe-2S] cluster</name>
        <dbReference type="ChEBI" id="CHEBI:190135"/>
    </ligand>
</feature>
<dbReference type="PANTHER" id="PTHR10371:SF3">
    <property type="entry name" value="NADH DEHYDROGENASE [UBIQUINONE] FLAVOPROTEIN 2, MITOCHONDRIAL"/>
    <property type="match status" value="1"/>
</dbReference>
<accession>A0A1M6T3V6</accession>
<dbReference type="EMBL" id="LT670846">
    <property type="protein sequence ID" value="SHK51631.1"/>
    <property type="molecule type" value="Genomic_DNA"/>
</dbReference>
<dbReference type="PIRSF" id="PIRSF000216">
    <property type="entry name" value="NADH_DH_24kDa"/>
    <property type="match status" value="1"/>
</dbReference>
<dbReference type="Gene3D" id="1.10.10.1590">
    <property type="entry name" value="NADH-quinone oxidoreductase subunit E"/>
    <property type="match status" value="1"/>
</dbReference>
<reference evidence="8 9" key="1">
    <citation type="submission" date="2016-11" db="EMBL/GenBank/DDBJ databases">
        <authorList>
            <person name="Jaros S."/>
            <person name="Januszkiewicz K."/>
            <person name="Wedrychowicz H."/>
        </authorList>
    </citation>
    <scope>NUCLEOTIDE SEQUENCE [LARGE SCALE GENOMIC DNA]</scope>
    <source>
        <strain evidence="8 9">DSM 19557</strain>
    </source>
</reference>
<evidence type="ECO:0000256" key="3">
    <source>
        <dbReference type="ARBA" id="ARBA00022723"/>
    </source>
</evidence>
<keyword evidence="4 7" id="KW-0408">Iron</keyword>
<dbReference type="SUPFAM" id="SSF52833">
    <property type="entry name" value="Thioredoxin-like"/>
    <property type="match status" value="1"/>
</dbReference>
<proteinExistence type="inferred from homology"/>
<evidence type="ECO:0000256" key="7">
    <source>
        <dbReference type="PIRSR" id="PIRSR000216-1"/>
    </source>
</evidence>
<dbReference type="PANTHER" id="PTHR10371">
    <property type="entry name" value="NADH DEHYDROGENASE UBIQUINONE FLAVOPROTEIN 2, MITOCHONDRIAL"/>
    <property type="match status" value="1"/>
</dbReference>
<evidence type="ECO:0000313" key="9">
    <source>
        <dbReference type="Proteomes" id="UP000189810"/>
    </source>
</evidence>
<dbReference type="InterPro" id="IPR042128">
    <property type="entry name" value="NuoE_dom"/>
</dbReference>
<feature type="binding site" evidence="7">
    <location>
        <position position="80"/>
    </location>
    <ligand>
        <name>[2Fe-2S] cluster</name>
        <dbReference type="ChEBI" id="CHEBI:190135"/>
    </ligand>
</feature>
<dbReference type="OrthoDB" id="9807941at2"/>